<evidence type="ECO:0000256" key="3">
    <source>
        <dbReference type="ARBA" id="ARBA00021717"/>
    </source>
</evidence>
<dbReference type="InterPro" id="IPR002010">
    <property type="entry name" value="T3SS_IM_R"/>
</dbReference>
<keyword evidence="12" id="KW-1185">Reference proteome</keyword>
<evidence type="ECO:0000256" key="10">
    <source>
        <dbReference type="RuleBase" id="RU362071"/>
    </source>
</evidence>
<dbReference type="PANTHER" id="PTHR30065:SF1">
    <property type="entry name" value="SURFACE PRESENTATION OF ANTIGENS PROTEIN SPAR"/>
    <property type="match status" value="1"/>
</dbReference>
<sequence>MDFIQLTGLIICRIATFVILAPLFSEKNFPNLAKLIVVGSLTIVAFPMVSSSYHSVSGTIYILLAIKETLFGMLMGYVSKLAFDAITMSGAFIDFQTGLTMAQAYDPTFQTENSTYGKIYNWMAIMVFFALNLHQLMIRGLMYSFQIVPIGSANVITGPIVGGVVKLFAKAFAMSVSLAAPLVVAVLVVDIVLGIIARTIPQINVLMLGMSIKTIVALIIFLLALPNVIDFLEQILPHAYTYMVNLINYLHK</sequence>
<reference evidence="11 12" key="1">
    <citation type="journal article" date="2023" name="Int. J. Syst. Evol. Microbiol.">
        <title>Ligilactobacillus ubinensis sp. nov., a novel species isolated from the wild ferment of a durian fruit (Durio zibethinus).</title>
        <authorList>
            <person name="Heng Y.C."/>
            <person name="Menon N."/>
            <person name="Chen B."/>
            <person name="Loo B.Z.L."/>
            <person name="Wong G.W.J."/>
            <person name="Lim A.C.H."/>
            <person name="Silvaraju S."/>
            <person name="Kittelmann S."/>
        </authorList>
    </citation>
    <scope>NUCLEOTIDE SEQUENCE [LARGE SCALE GENOMIC DNA]</scope>
    <source>
        <strain evidence="11 12">WILCCON 0076</strain>
    </source>
</reference>
<dbReference type="PRINTS" id="PR00953">
    <property type="entry name" value="TYPE3IMRPROT"/>
</dbReference>
<feature type="transmembrane region" description="Helical" evidence="10">
    <location>
        <begin position="172"/>
        <end position="197"/>
    </location>
</feature>
<dbReference type="Proteomes" id="UP001139006">
    <property type="component" value="Unassembled WGS sequence"/>
</dbReference>
<feature type="transmembrane region" description="Helical" evidence="10">
    <location>
        <begin position="6"/>
        <end position="25"/>
    </location>
</feature>
<feature type="transmembrane region" description="Helical" evidence="10">
    <location>
        <begin position="119"/>
        <end position="137"/>
    </location>
</feature>
<evidence type="ECO:0000256" key="6">
    <source>
        <dbReference type="ARBA" id="ARBA00022989"/>
    </source>
</evidence>
<dbReference type="Pfam" id="PF01311">
    <property type="entry name" value="Bac_export_1"/>
    <property type="match status" value="1"/>
</dbReference>
<evidence type="ECO:0000256" key="4">
    <source>
        <dbReference type="ARBA" id="ARBA00022475"/>
    </source>
</evidence>
<evidence type="ECO:0000256" key="1">
    <source>
        <dbReference type="ARBA" id="ARBA00002578"/>
    </source>
</evidence>
<keyword evidence="11" id="KW-0282">Flagellum</keyword>
<name>A0A9X2FIX2_9LACO</name>
<accession>A0A9X2FIX2</accession>
<dbReference type="GO" id="GO:0009425">
    <property type="term" value="C:bacterial-type flagellum basal body"/>
    <property type="evidence" value="ECO:0007669"/>
    <property type="project" value="UniProtKB-SubCell"/>
</dbReference>
<dbReference type="InterPro" id="IPR006303">
    <property type="entry name" value="FliR"/>
</dbReference>
<dbReference type="PANTHER" id="PTHR30065">
    <property type="entry name" value="FLAGELLAR BIOSYNTHETIC PROTEIN FLIR"/>
    <property type="match status" value="1"/>
</dbReference>
<dbReference type="AlphaFoldDB" id="A0A9X2FIX2"/>
<proteinExistence type="inferred from homology"/>
<dbReference type="GO" id="GO:0006605">
    <property type="term" value="P:protein targeting"/>
    <property type="evidence" value="ECO:0007669"/>
    <property type="project" value="UniProtKB-UniRule"/>
</dbReference>
<comment type="function">
    <text evidence="1 10">Role in flagellar biosynthesis.</text>
</comment>
<keyword evidence="4 10" id="KW-1003">Cell membrane</keyword>
<keyword evidence="5 10" id="KW-0812">Transmembrane</keyword>
<evidence type="ECO:0000256" key="2">
    <source>
        <dbReference type="ARBA" id="ARBA00009772"/>
    </source>
</evidence>
<evidence type="ECO:0000256" key="9">
    <source>
        <dbReference type="NCBIfam" id="TIGR01400"/>
    </source>
</evidence>
<keyword evidence="11" id="KW-0966">Cell projection</keyword>
<comment type="subcellular location">
    <subcellularLocation>
        <location evidence="10">Cell membrane</location>
        <topology evidence="10">Multi-pass membrane protein</topology>
    </subcellularLocation>
    <subcellularLocation>
        <location evidence="10">Bacterial flagellum basal body</location>
    </subcellularLocation>
</comment>
<dbReference type="RefSeq" id="WP_253359247.1">
    <property type="nucleotide sequence ID" value="NZ_JAIULA010000003.1"/>
</dbReference>
<feature type="transmembrane region" description="Helical" evidence="10">
    <location>
        <begin position="143"/>
        <end position="165"/>
    </location>
</feature>
<evidence type="ECO:0000313" key="11">
    <source>
        <dbReference type="EMBL" id="MCP0886239.1"/>
    </source>
</evidence>
<protein>
    <recommendedName>
        <fullName evidence="3 9">Flagellar biosynthetic protein FliR</fullName>
    </recommendedName>
</protein>
<comment type="similarity">
    <text evidence="2 10">Belongs to the FliR/MopE/SpaR family.</text>
</comment>
<dbReference type="EMBL" id="JAIULA010000003">
    <property type="protein sequence ID" value="MCP0886239.1"/>
    <property type="molecule type" value="Genomic_DNA"/>
</dbReference>
<organism evidence="11 12">
    <name type="scientific">Ligilactobacillus ubinensis</name>
    <dbReference type="NCBI Taxonomy" id="2876789"/>
    <lineage>
        <taxon>Bacteria</taxon>
        <taxon>Bacillati</taxon>
        <taxon>Bacillota</taxon>
        <taxon>Bacilli</taxon>
        <taxon>Lactobacillales</taxon>
        <taxon>Lactobacillaceae</taxon>
        <taxon>Ligilactobacillus</taxon>
    </lineage>
</organism>
<gene>
    <name evidence="11" type="primary">fliR</name>
    <name evidence="11" type="ORF">LB941_02665</name>
</gene>
<dbReference type="NCBIfam" id="TIGR01400">
    <property type="entry name" value="fliR"/>
    <property type="match status" value="1"/>
</dbReference>
<feature type="transmembrane region" description="Helical" evidence="10">
    <location>
        <begin position="203"/>
        <end position="225"/>
    </location>
</feature>
<feature type="transmembrane region" description="Helical" evidence="10">
    <location>
        <begin position="32"/>
        <end position="53"/>
    </location>
</feature>
<dbReference type="GO" id="GO:0044780">
    <property type="term" value="P:bacterial-type flagellum assembly"/>
    <property type="evidence" value="ECO:0007669"/>
    <property type="project" value="UniProtKB-UniRule"/>
</dbReference>
<keyword evidence="6 10" id="KW-1133">Transmembrane helix</keyword>
<keyword evidence="8 10" id="KW-0975">Bacterial flagellum</keyword>
<comment type="caution">
    <text evidence="11">The sequence shown here is derived from an EMBL/GenBank/DDBJ whole genome shotgun (WGS) entry which is preliminary data.</text>
</comment>
<evidence type="ECO:0000313" key="12">
    <source>
        <dbReference type="Proteomes" id="UP001139006"/>
    </source>
</evidence>
<dbReference type="GO" id="GO:0005886">
    <property type="term" value="C:plasma membrane"/>
    <property type="evidence" value="ECO:0007669"/>
    <property type="project" value="UniProtKB-SubCell"/>
</dbReference>
<evidence type="ECO:0000256" key="7">
    <source>
        <dbReference type="ARBA" id="ARBA00023136"/>
    </source>
</evidence>
<keyword evidence="11" id="KW-0969">Cilium</keyword>
<evidence type="ECO:0000256" key="8">
    <source>
        <dbReference type="ARBA" id="ARBA00023143"/>
    </source>
</evidence>
<evidence type="ECO:0000256" key="5">
    <source>
        <dbReference type="ARBA" id="ARBA00022692"/>
    </source>
</evidence>
<keyword evidence="7 10" id="KW-0472">Membrane</keyword>